<evidence type="ECO:0000256" key="7">
    <source>
        <dbReference type="ARBA" id="ARBA00022842"/>
    </source>
</evidence>
<dbReference type="AlphaFoldDB" id="A0A0K2U369"/>
<dbReference type="Pfam" id="PF00752">
    <property type="entry name" value="XPG_N"/>
    <property type="match status" value="1"/>
</dbReference>
<organism evidence="13">
    <name type="scientific">Lepeophtheirus salmonis</name>
    <name type="common">Salmon louse</name>
    <name type="synonym">Caligus salmonis</name>
    <dbReference type="NCBI Taxonomy" id="72036"/>
    <lineage>
        <taxon>Eukaryota</taxon>
        <taxon>Metazoa</taxon>
        <taxon>Ecdysozoa</taxon>
        <taxon>Arthropoda</taxon>
        <taxon>Crustacea</taxon>
        <taxon>Multicrustacea</taxon>
        <taxon>Hexanauplia</taxon>
        <taxon>Copepoda</taxon>
        <taxon>Siphonostomatoida</taxon>
        <taxon>Caligidae</taxon>
        <taxon>Lepeophtheirus</taxon>
    </lineage>
</organism>
<dbReference type="SMART" id="SM00279">
    <property type="entry name" value="HhH2"/>
    <property type="match status" value="1"/>
</dbReference>
<name>A0A0K2U369_LEPSM</name>
<dbReference type="GO" id="GO:0000400">
    <property type="term" value="F:four-way junction DNA binding"/>
    <property type="evidence" value="ECO:0007669"/>
    <property type="project" value="UniProtKB-ARBA"/>
</dbReference>
<evidence type="ECO:0000256" key="4">
    <source>
        <dbReference type="ARBA" id="ARBA00022759"/>
    </source>
</evidence>
<dbReference type="FunFam" id="1.10.150.20:FF:000030">
    <property type="entry name" value="Flap endonuclease GEN-like 1"/>
    <property type="match status" value="1"/>
</dbReference>
<keyword evidence="4" id="KW-0255">Endonuclease</keyword>
<evidence type="ECO:0000256" key="9">
    <source>
        <dbReference type="ARBA" id="ARBA00038112"/>
    </source>
</evidence>
<feature type="domain" description="XPG-I" evidence="11">
    <location>
        <begin position="116"/>
        <end position="185"/>
    </location>
</feature>
<dbReference type="GO" id="GO:0017108">
    <property type="term" value="F:5'-flap endonuclease activity"/>
    <property type="evidence" value="ECO:0007669"/>
    <property type="project" value="TreeGrafter"/>
</dbReference>
<evidence type="ECO:0000256" key="5">
    <source>
        <dbReference type="ARBA" id="ARBA00022763"/>
    </source>
</evidence>
<dbReference type="InterPro" id="IPR008918">
    <property type="entry name" value="HhH2"/>
</dbReference>
<feature type="domain" description="XPG N-terminal" evidence="12">
    <location>
        <begin position="1"/>
        <end position="96"/>
    </location>
</feature>
<dbReference type="OrthoDB" id="2959108at2759"/>
<dbReference type="InterPro" id="IPR036279">
    <property type="entry name" value="5-3_exonuclease_C_sf"/>
</dbReference>
<dbReference type="EMBL" id="HACA01015297">
    <property type="protein sequence ID" value="CDW32658.1"/>
    <property type="molecule type" value="Transcribed_RNA"/>
</dbReference>
<evidence type="ECO:0000256" key="3">
    <source>
        <dbReference type="ARBA" id="ARBA00022723"/>
    </source>
</evidence>
<dbReference type="SUPFAM" id="SSF88723">
    <property type="entry name" value="PIN domain-like"/>
    <property type="match status" value="1"/>
</dbReference>
<keyword evidence="6" id="KW-0378">Hydrolase</keyword>
<keyword evidence="5" id="KW-0227">DNA damage</keyword>
<evidence type="ECO:0008006" key="14">
    <source>
        <dbReference type="Google" id="ProtNLM"/>
    </source>
</evidence>
<dbReference type="Gene3D" id="3.40.50.1010">
    <property type="entry name" value="5'-nuclease"/>
    <property type="match status" value="1"/>
</dbReference>
<keyword evidence="7" id="KW-0460">Magnesium</keyword>
<reference evidence="13" key="1">
    <citation type="submission" date="2014-05" db="EMBL/GenBank/DDBJ databases">
        <authorList>
            <person name="Chronopoulou M."/>
        </authorList>
    </citation>
    <scope>NUCLEOTIDE SEQUENCE</scope>
    <source>
        <tissue evidence="13">Whole organism</tissue>
    </source>
</reference>
<sequence length="636" mass="71978">MGVKNLWHILSSTAEKVDLRETCGSRVAIDLSGWIVENAKVTPGLAKSHLRNLFFRCAALSSLGIIPVFVADARKAPALKSATLATRRGDEIPEKPVNLERKRLRSLIKECKEMIDALGFPFVESPGEAEGFCVQMNLDAVVTEDSDVFCYGSNIIVWRNFSITGGKSFSVERYDSKKIERLLGLSRDRMLMLSILLGCDYFPSGVPGVGKETVMNLFNLWPKEWDVLEILNNWISFSFNTLDSFCFKNECSQRNKCCSNCCITSGPCRCSTLMNTPEMAKLECSLMKKCQKVDPLFWTTTYSSILREFLSFDCLSENNNPSIIKRNAPDLCTLVPLLVKKLCWEESYSFQKSLPILTRWQISEPSNKLVAELKNIVKKRSVDGIPSLEVEWNFVDSHMNHRFGNETAITIEPFELLQKLDNESVEIFLTSIKKKKKTTKGAPKSTRLLVKTNHKQCIIPQGDDLESIIVHNPKADSQYQITQFYKKLETEKVEEDLCKKEEVFNMDAKILKLDDSYNNTNASNINSICNSLNDCSLYDSGEDNDLSLIIDEILSKKSSNKTPLTSTPTLIKSIGVKTKMGINIRGVNTENPNEDIIHHESFSVEPFQNTNDKEKTDEDSLQDSFDRMCNPVVWKK</sequence>
<dbReference type="SUPFAM" id="SSF47807">
    <property type="entry name" value="5' to 3' exonuclease, C-terminal subdomain"/>
    <property type="match status" value="1"/>
</dbReference>
<evidence type="ECO:0000256" key="6">
    <source>
        <dbReference type="ARBA" id="ARBA00022801"/>
    </source>
</evidence>
<evidence type="ECO:0000313" key="13">
    <source>
        <dbReference type="EMBL" id="CDW32658.1"/>
    </source>
</evidence>
<dbReference type="Gene3D" id="1.10.150.20">
    <property type="entry name" value="5' to 3' exonuclease, C-terminal subdomain"/>
    <property type="match status" value="1"/>
</dbReference>
<dbReference type="PANTHER" id="PTHR11081">
    <property type="entry name" value="FLAP ENDONUCLEASE FAMILY MEMBER"/>
    <property type="match status" value="1"/>
</dbReference>
<dbReference type="SMART" id="SM00485">
    <property type="entry name" value="XPGN"/>
    <property type="match status" value="1"/>
</dbReference>
<evidence type="ECO:0000256" key="1">
    <source>
        <dbReference type="ARBA" id="ARBA00001946"/>
    </source>
</evidence>
<comment type="similarity">
    <text evidence="9">Belongs to the XPG/RAD2 endonuclease family. GEN subfamily.</text>
</comment>
<dbReference type="InterPro" id="IPR006085">
    <property type="entry name" value="XPG_DNA_repair_N"/>
</dbReference>
<evidence type="ECO:0000259" key="12">
    <source>
        <dbReference type="SMART" id="SM00485"/>
    </source>
</evidence>
<dbReference type="SMART" id="SM00484">
    <property type="entry name" value="XPGI"/>
    <property type="match status" value="1"/>
</dbReference>
<feature type="region of interest" description="Disordered" evidence="10">
    <location>
        <begin position="603"/>
        <end position="622"/>
    </location>
</feature>
<dbReference type="PANTHER" id="PTHR11081:SF70">
    <property type="entry name" value="FLAP ENDONUCLEASE GEN HOMOLOG 1"/>
    <property type="match status" value="1"/>
</dbReference>
<dbReference type="InterPro" id="IPR029060">
    <property type="entry name" value="PIN-like_dom_sf"/>
</dbReference>
<keyword evidence="2" id="KW-0540">Nuclease</keyword>
<comment type="cofactor">
    <cofactor evidence="1">
        <name>Mg(2+)</name>
        <dbReference type="ChEBI" id="CHEBI:18420"/>
    </cofactor>
</comment>
<evidence type="ECO:0000256" key="8">
    <source>
        <dbReference type="ARBA" id="ARBA00023204"/>
    </source>
</evidence>
<evidence type="ECO:0000256" key="10">
    <source>
        <dbReference type="SAM" id="MobiDB-lite"/>
    </source>
</evidence>
<proteinExistence type="inferred from homology"/>
<dbReference type="GO" id="GO:0008821">
    <property type="term" value="F:crossover junction DNA endonuclease activity"/>
    <property type="evidence" value="ECO:0007669"/>
    <property type="project" value="UniProtKB-ARBA"/>
</dbReference>
<dbReference type="Pfam" id="PF18704">
    <property type="entry name" value="Chromo_2"/>
    <property type="match status" value="1"/>
</dbReference>
<keyword evidence="3" id="KW-0479">Metal-binding</keyword>
<dbReference type="GO" id="GO:0046872">
    <property type="term" value="F:metal ion binding"/>
    <property type="evidence" value="ECO:0007669"/>
    <property type="project" value="UniProtKB-KW"/>
</dbReference>
<accession>A0A0K2U369</accession>
<protein>
    <recommendedName>
        <fullName evidence="14">Flap endonuclease GEN</fullName>
    </recommendedName>
</protein>
<dbReference type="PRINTS" id="PR00853">
    <property type="entry name" value="XPGRADSUPER"/>
</dbReference>
<keyword evidence="8" id="KW-0234">DNA repair</keyword>
<dbReference type="InterPro" id="IPR006086">
    <property type="entry name" value="XPG-I_dom"/>
</dbReference>
<evidence type="ECO:0000256" key="2">
    <source>
        <dbReference type="ARBA" id="ARBA00022722"/>
    </source>
</evidence>
<dbReference type="InterPro" id="IPR041012">
    <property type="entry name" value="GEN_chromo"/>
</dbReference>
<dbReference type="Pfam" id="PF00867">
    <property type="entry name" value="XPG_I"/>
    <property type="match status" value="1"/>
</dbReference>
<dbReference type="GO" id="GO:0006281">
    <property type="term" value="P:DNA repair"/>
    <property type="evidence" value="ECO:0007669"/>
    <property type="project" value="UniProtKB-KW"/>
</dbReference>
<dbReference type="InterPro" id="IPR006084">
    <property type="entry name" value="XPG/Rad2"/>
</dbReference>
<evidence type="ECO:0000259" key="11">
    <source>
        <dbReference type="SMART" id="SM00484"/>
    </source>
</evidence>